<comment type="similarity">
    <text evidence="8">Belongs to the major facilitator superfamily. Sodium/anion cotransporter (TC 2.A.1.14) family.</text>
</comment>
<keyword evidence="7 10" id="KW-0472">Membrane</keyword>
<organism evidence="12 13">
    <name type="scientific">Lithospermum erythrorhizon</name>
    <name type="common">Purple gromwell</name>
    <name type="synonym">Lithospermum officinale var. erythrorhizon</name>
    <dbReference type="NCBI Taxonomy" id="34254"/>
    <lineage>
        <taxon>Eukaryota</taxon>
        <taxon>Viridiplantae</taxon>
        <taxon>Streptophyta</taxon>
        <taxon>Embryophyta</taxon>
        <taxon>Tracheophyta</taxon>
        <taxon>Spermatophyta</taxon>
        <taxon>Magnoliopsida</taxon>
        <taxon>eudicotyledons</taxon>
        <taxon>Gunneridae</taxon>
        <taxon>Pentapetalae</taxon>
        <taxon>asterids</taxon>
        <taxon>lamiids</taxon>
        <taxon>Boraginales</taxon>
        <taxon>Boraginaceae</taxon>
        <taxon>Boraginoideae</taxon>
        <taxon>Lithospermeae</taxon>
        <taxon>Lithospermum</taxon>
    </lineage>
</organism>
<dbReference type="SUPFAM" id="SSF103473">
    <property type="entry name" value="MFS general substrate transporter"/>
    <property type="match status" value="1"/>
</dbReference>
<keyword evidence="5" id="KW-0809">Transit peptide</keyword>
<evidence type="ECO:0000256" key="10">
    <source>
        <dbReference type="SAM" id="Phobius"/>
    </source>
</evidence>
<evidence type="ECO:0000256" key="4">
    <source>
        <dbReference type="ARBA" id="ARBA00022692"/>
    </source>
</evidence>
<keyword evidence="2" id="KW-0150">Chloroplast</keyword>
<feature type="transmembrane region" description="Helical" evidence="10">
    <location>
        <begin position="464"/>
        <end position="488"/>
    </location>
</feature>
<protein>
    <submittedName>
        <fullName evidence="12">Secondary carrier transporter</fullName>
    </submittedName>
</protein>
<name>A0AAV3PAC9_LITER</name>
<feature type="transmembrane region" description="Helical" evidence="10">
    <location>
        <begin position="234"/>
        <end position="253"/>
    </location>
</feature>
<evidence type="ECO:0000256" key="7">
    <source>
        <dbReference type="ARBA" id="ARBA00023136"/>
    </source>
</evidence>
<dbReference type="InterPro" id="IPR050382">
    <property type="entry name" value="MFS_Na/Anion_cotransporter"/>
</dbReference>
<keyword evidence="3" id="KW-0934">Plastid</keyword>
<evidence type="ECO:0000256" key="3">
    <source>
        <dbReference type="ARBA" id="ARBA00022640"/>
    </source>
</evidence>
<dbReference type="AlphaFoldDB" id="A0AAV3PAC9"/>
<dbReference type="Pfam" id="PF07690">
    <property type="entry name" value="MFS_1"/>
    <property type="match status" value="1"/>
</dbReference>
<dbReference type="PROSITE" id="PS50850">
    <property type="entry name" value="MFS"/>
    <property type="match status" value="1"/>
</dbReference>
<evidence type="ECO:0000256" key="1">
    <source>
        <dbReference type="ARBA" id="ARBA00004508"/>
    </source>
</evidence>
<dbReference type="FunFam" id="1.20.1250.20:FF:000213">
    <property type="entry name" value="Probable anion transporter 6, chloroplastic"/>
    <property type="match status" value="1"/>
</dbReference>
<accession>A0AAV3PAC9</accession>
<comment type="caution">
    <text evidence="12">The sequence shown here is derived from an EMBL/GenBank/DDBJ whole genome shotgun (WGS) entry which is preliminary data.</text>
</comment>
<comment type="subcellular location">
    <subcellularLocation>
        <location evidence="1">Plastid</location>
        <location evidence="1">Chloroplast membrane</location>
        <topology evidence="1">Multi-pass membrane protein</topology>
    </subcellularLocation>
</comment>
<dbReference type="InterPro" id="IPR044777">
    <property type="entry name" value="SLC17A9-like"/>
</dbReference>
<keyword evidence="6 10" id="KW-1133">Transmembrane helix</keyword>
<dbReference type="InterPro" id="IPR020846">
    <property type="entry name" value="MFS_dom"/>
</dbReference>
<dbReference type="PANTHER" id="PTHR11662:SF243">
    <property type="entry name" value="ANION TRANSPORTER 6, CHLOROPLASTIC-RELATED"/>
    <property type="match status" value="1"/>
</dbReference>
<evidence type="ECO:0000259" key="11">
    <source>
        <dbReference type="PROSITE" id="PS50850"/>
    </source>
</evidence>
<feature type="transmembrane region" description="Helical" evidence="10">
    <location>
        <begin position="494"/>
        <end position="517"/>
    </location>
</feature>
<feature type="transmembrane region" description="Helical" evidence="10">
    <location>
        <begin position="265"/>
        <end position="283"/>
    </location>
</feature>
<feature type="transmembrane region" description="Helical" evidence="10">
    <location>
        <begin position="432"/>
        <end position="452"/>
    </location>
</feature>
<evidence type="ECO:0000256" key="2">
    <source>
        <dbReference type="ARBA" id="ARBA00022528"/>
    </source>
</evidence>
<dbReference type="Gene3D" id="1.20.1250.20">
    <property type="entry name" value="MFS general substrate transporter like domains"/>
    <property type="match status" value="2"/>
</dbReference>
<feature type="domain" description="Major facilitator superfamily (MFS) profile" evidence="11">
    <location>
        <begin position="109"/>
        <end position="520"/>
    </location>
</feature>
<dbReference type="GO" id="GO:0005315">
    <property type="term" value="F:phosphate transmembrane transporter activity"/>
    <property type="evidence" value="ECO:0007669"/>
    <property type="project" value="UniProtKB-ARBA"/>
</dbReference>
<dbReference type="CDD" id="cd17380">
    <property type="entry name" value="MFS_SLC17A9_like"/>
    <property type="match status" value="1"/>
</dbReference>
<dbReference type="InterPro" id="IPR011701">
    <property type="entry name" value="MFS"/>
</dbReference>
<evidence type="ECO:0000256" key="9">
    <source>
        <dbReference type="ARBA" id="ARBA00044504"/>
    </source>
</evidence>
<evidence type="ECO:0000313" key="13">
    <source>
        <dbReference type="Proteomes" id="UP001454036"/>
    </source>
</evidence>
<keyword evidence="4 10" id="KW-0812">Transmembrane</keyword>
<dbReference type="InterPro" id="IPR036259">
    <property type="entry name" value="MFS_trans_sf"/>
</dbReference>
<keyword evidence="13" id="KW-1185">Reference proteome</keyword>
<sequence length="528" mass="57281">MTTKLAPPTSRTFTYFPLHTHHKASIFTTKKLQGSNSHVFDKNRLNKCRVFCRLSEKESSKIVNGVKLNDVDDVKGVVVSGLGDELDGKNEGVDGNWPPWKNLPQRYKLVGTTSLAFIICNMDKVNLSVAIIPMSHQFGWSSSVAGLVQSSFFWGYALSQLPGGWLSKVYGGRKVLQIGVLGWSLATAFVPVLAGFMPGLVLSRVLVGIGEGVSPSAATDLIARYVPLEERSRAVSFVFGGLSFGSVLGLLFAPPLIQNYGWESVFYIFGVLGIAWFLTFQFVKDDQPAFSALPSSRPGNGSVKSLNGSLTELGDSLKDVPWKAFFRSEAVWAMIYTHFCGSWGHYTILSWLPTYFSEELDLNLSEAAWVSVLPPLASIFVTSIAAQFADSLIAKGVETTVVRKICQTIAFLSPATCMLLASLDLGLPPWELVAILTGGLALSSFALSGLYCTHQDISPEYASILLGITNTVGAVPGIVGVALTGYLLDTTHSWSLSLFLPSIFFYLTGTVVWLTFASSKPQTFSSRD</sequence>
<feature type="transmembrane region" description="Helical" evidence="10">
    <location>
        <begin position="372"/>
        <end position="393"/>
    </location>
</feature>
<evidence type="ECO:0000256" key="6">
    <source>
        <dbReference type="ARBA" id="ARBA00022989"/>
    </source>
</evidence>
<dbReference type="PANTHER" id="PTHR11662">
    <property type="entry name" value="SOLUTE CARRIER FAMILY 17"/>
    <property type="match status" value="1"/>
</dbReference>
<feature type="transmembrane region" description="Helical" evidence="10">
    <location>
        <begin position="331"/>
        <end position="352"/>
    </location>
</feature>
<evidence type="ECO:0000256" key="5">
    <source>
        <dbReference type="ARBA" id="ARBA00022946"/>
    </source>
</evidence>
<dbReference type="Proteomes" id="UP001454036">
    <property type="component" value="Unassembled WGS sequence"/>
</dbReference>
<feature type="transmembrane region" description="Helical" evidence="10">
    <location>
        <begin position="176"/>
        <end position="196"/>
    </location>
</feature>
<comment type="similarity">
    <text evidence="9">Belongs to the major facilitator superfamily. Phosphate:H(+) symporter (TC 2.A.1.9) family.</text>
</comment>
<dbReference type="EMBL" id="BAABME010001258">
    <property type="protein sequence ID" value="GAA0148569.1"/>
    <property type="molecule type" value="Genomic_DNA"/>
</dbReference>
<dbReference type="FunFam" id="1.20.1250.20:FF:000272">
    <property type="entry name" value="Probable anion transporter 6, chloroplastic"/>
    <property type="match status" value="1"/>
</dbReference>
<evidence type="ECO:0000313" key="12">
    <source>
        <dbReference type="EMBL" id="GAA0148569.1"/>
    </source>
</evidence>
<gene>
    <name evidence="12" type="ORF">LIER_07972</name>
</gene>
<reference evidence="12 13" key="1">
    <citation type="submission" date="2024-01" db="EMBL/GenBank/DDBJ databases">
        <title>The complete chloroplast genome sequence of Lithospermum erythrorhizon: insights into the phylogenetic relationship among Boraginaceae species and the maternal lineages of purple gromwells.</title>
        <authorList>
            <person name="Okada T."/>
            <person name="Watanabe K."/>
        </authorList>
    </citation>
    <scope>NUCLEOTIDE SEQUENCE [LARGE SCALE GENOMIC DNA]</scope>
</reference>
<proteinExistence type="inferred from homology"/>
<dbReference type="GO" id="GO:0031969">
    <property type="term" value="C:chloroplast membrane"/>
    <property type="evidence" value="ECO:0007669"/>
    <property type="project" value="UniProtKB-SubCell"/>
</dbReference>
<evidence type="ECO:0000256" key="8">
    <source>
        <dbReference type="ARBA" id="ARBA00024362"/>
    </source>
</evidence>